<evidence type="ECO:0000313" key="3">
    <source>
        <dbReference type="EMBL" id="ORY24764.1"/>
    </source>
</evidence>
<dbReference type="Pfam" id="PF13279">
    <property type="entry name" value="4HBT_2"/>
    <property type="match status" value="1"/>
</dbReference>
<dbReference type="PANTHER" id="PTHR12475">
    <property type="match status" value="1"/>
</dbReference>
<proteinExistence type="inferred from homology"/>
<accession>A0A1Y2AQL4</accession>
<feature type="compositionally biased region" description="Low complexity" evidence="2">
    <location>
        <begin position="224"/>
        <end position="240"/>
    </location>
</feature>
<dbReference type="InterPro" id="IPR051490">
    <property type="entry name" value="THEM6_lcsJ_thioesterase"/>
</dbReference>
<gene>
    <name evidence="3" type="ORF">BCR39DRAFT_314242</name>
</gene>
<organism evidence="3 4">
    <name type="scientific">Naematelia encephala</name>
    <dbReference type="NCBI Taxonomy" id="71784"/>
    <lineage>
        <taxon>Eukaryota</taxon>
        <taxon>Fungi</taxon>
        <taxon>Dikarya</taxon>
        <taxon>Basidiomycota</taxon>
        <taxon>Agaricomycotina</taxon>
        <taxon>Tremellomycetes</taxon>
        <taxon>Tremellales</taxon>
        <taxon>Naemateliaceae</taxon>
        <taxon>Naematelia</taxon>
    </lineage>
</organism>
<sequence length="369" mass="41356">MTILDTLIQLPTNVLTVARNVLTSLLDPSTPLVPFIPKPLKLLFVLLVLLNAPSFPFVWHYRIFRHPISTYLKVYRKGRERYIDEWKKESDARGGMKQRSRLWAKAWIDECDYNMHLSNSSYPKRLDEARMDWMLKAMSPAFTPKSHMALASTHFIFIKEIPMGSDYVMESRVGGWGDKWMYMVTEFIIYPKKGRKGGKGKKLVDPKPTPAGPAMSTDLNPIATAASSTSASPSQTGTSTPVTLEEVKRSANLRMRHPREDGGVVCCLAVSEGVFKMGRVTVPPRIAMFLALLSPSKADQVRAKNIILNVPDRGRHFLRGGWRDEPDAATLGADIGHEGGLSTAEEEEEKWFQKGMKGMDMVNEGLGVF</sequence>
<dbReference type="CDD" id="cd00586">
    <property type="entry name" value="4HBT"/>
    <property type="match status" value="1"/>
</dbReference>
<reference evidence="3 4" key="1">
    <citation type="submission" date="2016-07" db="EMBL/GenBank/DDBJ databases">
        <title>Pervasive Adenine N6-methylation of Active Genes in Fungi.</title>
        <authorList>
            <consortium name="DOE Joint Genome Institute"/>
            <person name="Mondo S.J."/>
            <person name="Dannebaum R.O."/>
            <person name="Kuo R.C."/>
            <person name="Labutti K."/>
            <person name="Haridas S."/>
            <person name="Kuo A."/>
            <person name="Salamov A."/>
            <person name="Ahrendt S.R."/>
            <person name="Lipzen A."/>
            <person name="Sullivan W."/>
            <person name="Andreopoulos W.B."/>
            <person name="Clum A."/>
            <person name="Lindquist E."/>
            <person name="Daum C."/>
            <person name="Ramamoorthy G.K."/>
            <person name="Gryganskyi A."/>
            <person name="Culley D."/>
            <person name="Magnuson J.K."/>
            <person name="James T.Y."/>
            <person name="O'Malley M.A."/>
            <person name="Stajich J.E."/>
            <person name="Spatafora J.W."/>
            <person name="Visel A."/>
            <person name="Grigoriev I.V."/>
        </authorList>
    </citation>
    <scope>NUCLEOTIDE SEQUENCE [LARGE SCALE GENOMIC DNA]</scope>
    <source>
        <strain evidence="3 4">68-887.2</strain>
    </source>
</reference>
<comment type="similarity">
    <text evidence="1">Belongs to the lcsJ thioesterase family.</text>
</comment>
<dbReference type="EMBL" id="MCFC01000064">
    <property type="protein sequence ID" value="ORY24764.1"/>
    <property type="molecule type" value="Genomic_DNA"/>
</dbReference>
<evidence type="ECO:0000313" key="4">
    <source>
        <dbReference type="Proteomes" id="UP000193986"/>
    </source>
</evidence>
<dbReference type="InParanoid" id="A0A1Y2AQL4"/>
<evidence type="ECO:0008006" key="5">
    <source>
        <dbReference type="Google" id="ProtNLM"/>
    </source>
</evidence>
<comment type="caution">
    <text evidence="3">The sequence shown here is derived from an EMBL/GenBank/DDBJ whole genome shotgun (WGS) entry which is preliminary data.</text>
</comment>
<dbReference type="AlphaFoldDB" id="A0A1Y2AQL4"/>
<protein>
    <recommendedName>
        <fullName evidence="5">HotDog domain-containing protein</fullName>
    </recommendedName>
</protein>
<feature type="region of interest" description="Disordered" evidence="2">
    <location>
        <begin position="194"/>
        <end position="219"/>
    </location>
</feature>
<keyword evidence="4" id="KW-1185">Reference proteome</keyword>
<dbReference type="PANTHER" id="PTHR12475:SF4">
    <property type="entry name" value="PROTEIN THEM6"/>
    <property type="match status" value="1"/>
</dbReference>
<name>A0A1Y2AQL4_9TREE</name>
<evidence type="ECO:0000256" key="1">
    <source>
        <dbReference type="ARBA" id="ARBA00038476"/>
    </source>
</evidence>
<dbReference type="Gene3D" id="3.10.129.10">
    <property type="entry name" value="Hotdog Thioesterase"/>
    <property type="match status" value="1"/>
</dbReference>
<feature type="region of interest" description="Disordered" evidence="2">
    <location>
        <begin position="224"/>
        <end position="243"/>
    </location>
</feature>
<dbReference type="InterPro" id="IPR029069">
    <property type="entry name" value="HotDog_dom_sf"/>
</dbReference>
<dbReference type="SUPFAM" id="SSF54637">
    <property type="entry name" value="Thioesterase/thiol ester dehydrase-isomerase"/>
    <property type="match status" value="1"/>
</dbReference>
<dbReference type="OrthoDB" id="265761at2759"/>
<evidence type="ECO:0000256" key="2">
    <source>
        <dbReference type="SAM" id="MobiDB-lite"/>
    </source>
</evidence>
<dbReference type="Proteomes" id="UP000193986">
    <property type="component" value="Unassembled WGS sequence"/>
</dbReference>